<gene>
    <name evidence="7" type="ORF">PENSOL_c034G06835</name>
</gene>
<feature type="region of interest" description="Disordered" evidence="6">
    <location>
        <begin position="173"/>
        <end position="203"/>
    </location>
</feature>
<keyword evidence="4" id="KW-0040">ANK repeat</keyword>
<dbReference type="EMBL" id="MDYO01000034">
    <property type="protein sequence ID" value="OQD93229.1"/>
    <property type="molecule type" value="Genomic_DNA"/>
</dbReference>
<evidence type="ECO:0000256" key="6">
    <source>
        <dbReference type="SAM" id="MobiDB-lite"/>
    </source>
</evidence>
<keyword evidence="5" id="KW-0539">Nucleus</keyword>
<feature type="region of interest" description="Disordered" evidence="6">
    <location>
        <begin position="1"/>
        <end position="104"/>
    </location>
</feature>
<evidence type="ECO:0000256" key="5">
    <source>
        <dbReference type="ARBA" id="ARBA00023242"/>
    </source>
</evidence>
<dbReference type="GO" id="GO:0043124">
    <property type="term" value="P:negative regulation of canonical NF-kappaB signal transduction"/>
    <property type="evidence" value="ECO:0007669"/>
    <property type="project" value="InterPro"/>
</dbReference>
<organism evidence="7 8">
    <name type="scientific">Penicillium solitum</name>
    <dbReference type="NCBI Taxonomy" id="60172"/>
    <lineage>
        <taxon>Eukaryota</taxon>
        <taxon>Fungi</taxon>
        <taxon>Dikarya</taxon>
        <taxon>Ascomycota</taxon>
        <taxon>Pezizomycotina</taxon>
        <taxon>Eurotiomycetes</taxon>
        <taxon>Eurotiomycetidae</taxon>
        <taxon>Eurotiales</taxon>
        <taxon>Aspergillaceae</taxon>
        <taxon>Penicillium</taxon>
    </lineage>
</organism>
<sequence>MESPNPTPTEGPGTSHPPEHPQPTKPAEDSKESHDPNPAPKEHTRTSHSRAFRFKDGSRPHRKRTHRHRSRTRDSEPSKRRHREEKQPEPTAEDPFGSTRDTFRESLFDALGDDEGAAYWESVYGQPIHNYRVPEVQRGPEGELEQMTEEEYVEYVRRRMWERTREGMLAEQERLRAERQQRRKEEAQRNAQSGREEFERAMDESLRRGAERKKAKVEWGGPWAEYLESWEAIGKAVEGSSTTKSLRNLIFWPVRSGKRVDVRPKAVEEFMRHAPAPAELLSTLKAERIRWHPDKIQHRYGALGIDDVVMRSVTEVFQIVDRLWNEERERQN</sequence>
<name>A0A1V6QVJ2_9EURO</name>
<dbReference type="PANTHER" id="PTHR15263:SF1">
    <property type="entry name" value="NF-KAPPA-B INHIBITOR-LIKE PROTEIN 1"/>
    <property type="match status" value="1"/>
</dbReference>
<comment type="subcellular location">
    <subcellularLocation>
        <location evidence="1">Nucleus</location>
    </subcellularLocation>
</comment>
<evidence type="ECO:0000256" key="2">
    <source>
        <dbReference type="ARBA" id="ARBA00022553"/>
    </source>
</evidence>
<dbReference type="InterPro" id="IPR038753">
    <property type="entry name" value="NFKBIL1"/>
</dbReference>
<feature type="compositionally biased region" description="Basic residues" evidence="6">
    <location>
        <begin position="60"/>
        <end position="71"/>
    </location>
</feature>
<dbReference type="PANTHER" id="PTHR15263">
    <property type="entry name" value="I-KAPPA-B-LIKE PROTEIN IKBL"/>
    <property type="match status" value="1"/>
</dbReference>
<dbReference type="GO" id="GO:0005634">
    <property type="term" value="C:nucleus"/>
    <property type="evidence" value="ECO:0007669"/>
    <property type="project" value="UniProtKB-SubCell"/>
</dbReference>
<dbReference type="AlphaFoldDB" id="A0A1V6QVJ2"/>
<protein>
    <submittedName>
        <fullName evidence="7">Uncharacterized protein</fullName>
    </submittedName>
</protein>
<accession>A0A1V6QVJ2</accession>
<comment type="caution">
    <text evidence="7">The sequence shown here is derived from an EMBL/GenBank/DDBJ whole genome shotgun (WGS) entry which is preliminary data.</text>
</comment>
<evidence type="ECO:0000313" key="8">
    <source>
        <dbReference type="Proteomes" id="UP000191612"/>
    </source>
</evidence>
<evidence type="ECO:0000256" key="1">
    <source>
        <dbReference type="ARBA" id="ARBA00004123"/>
    </source>
</evidence>
<evidence type="ECO:0000313" key="7">
    <source>
        <dbReference type="EMBL" id="OQD93229.1"/>
    </source>
</evidence>
<evidence type="ECO:0000256" key="4">
    <source>
        <dbReference type="ARBA" id="ARBA00023043"/>
    </source>
</evidence>
<feature type="compositionally biased region" description="Basic and acidic residues" evidence="6">
    <location>
        <begin position="72"/>
        <end position="88"/>
    </location>
</feature>
<keyword evidence="2" id="KW-0597">Phosphoprotein</keyword>
<reference evidence="8" key="1">
    <citation type="journal article" date="2017" name="Nat. Microbiol.">
        <title>Global analysis of biosynthetic gene clusters reveals vast potential of secondary metabolite production in Penicillium species.</title>
        <authorList>
            <person name="Nielsen J.C."/>
            <person name="Grijseels S."/>
            <person name="Prigent S."/>
            <person name="Ji B."/>
            <person name="Dainat J."/>
            <person name="Nielsen K.F."/>
            <person name="Frisvad J.C."/>
            <person name="Workman M."/>
            <person name="Nielsen J."/>
        </authorList>
    </citation>
    <scope>NUCLEOTIDE SEQUENCE [LARGE SCALE GENOMIC DNA]</scope>
    <source>
        <strain evidence="8">IBT 29525</strain>
    </source>
</reference>
<feature type="compositionally biased region" description="Basic and acidic residues" evidence="6">
    <location>
        <begin position="26"/>
        <end position="45"/>
    </location>
</feature>
<evidence type="ECO:0000256" key="3">
    <source>
        <dbReference type="ARBA" id="ARBA00022737"/>
    </source>
</evidence>
<dbReference type="Proteomes" id="UP000191612">
    <property type="component" value="Unassembled WGS sequence"/>
</dbReference>
<proteinExistence type="predicted"/>
<keyword evidence="8" id="KW-1185">Reference proteome</keyword>
<keyword evidence="3" id="KW-0677">Repeat</keyword>